<sequence>MTPHDLRIFLVKAKLTQAQLASICNVDVRTVRRWVDAKLDELPQDAVDKIELAEYRGRFKVSPPIARD</sequence>
<dbReference type="InterPro" id="IPR010982">
    <property type="entry name" value="Lambda_DNA-bd_dom_sf"/>
</dbReference>
<dbReference type="SUPFAM" id="SSF47413">
    <property type="entry name" value="lambda repressor-like DNA-binding domains"/>
    <property type="match status" value="1"/>
</dbReference>
<accession>A0A6J5MI02</accession>
<dbReference type="GO" id="GO:0003677">
    <property type="term" value="F:DNA binding"/>
    <property type="evidence" value="ECO:0007669"/>
    <property type="project" value="InterPro"/>
</dbReference>
<name>A0A6J5MI02_9CAUD</name>
<gene>
    <name evidence="1" type="ORF">UFOVP500_56</name>
</gene>
<proteinExistence type="predicted"/>
<reference evidence="1" key="1">
    <citation type="submission" date="2020-04" db="EMBL/GenBank/DDBJ databases">
        <authorList>
            <person name="Chiriac C."/>
            <person name="Salcher M."/>
            <person name="Ghai R."/>
            <person name="Kavagutti S V."/>
        </authorList>
    </citation>
    <scope>NUCLEOTIDE SEQUENCE</scope>
</reference>
<dbReference type="Gene3D" id="1.10.260.40">
    <property type="entry name" value="lambda repressor-like DNA-binding domains"/>
    <property type="match status" value="1"/>
</dbReference>
<dbReference type="EMBL" id="LR796466">
    <property type="protein sequence ID" value="CAB4146705.1"/>
    <property type="molecule type" value="Genomic_DNA"/>
</dbReference>
<protein>
    <submittedName>
        <fullName evidence="1">Uncharacterized protein</fullName>
    </submittedName>
</protein>
<organism evidence="1">
    <name type="scientific">uncultured Caudovirales phage</name>
    <dbReference type="NCBI Taxonomy" id="2100421"/>
    <lineage>
        <taxon>Viruses</taxon>
        <taxon>Duplodnaviria</taxon>
        <taxon>Heunggongvirae</taxon>
        <taxon>Uroviricota</taxon>
        <taxon>Caudoviricetes</taxon>
        <taxon>Peduoviridae</taxon>
        <taxon>Maltschvirus</taxon>
        <taxon>Maltschvirus maltsch</taxon>
    </lineage>
</organism>
<evidence type="ECO:0000313" key="1">
    <source>
        <dbReference type="EMBL" id="CAB4146705.1"/>
    </source>
</evidence>